<dbReference type="Proteomes" id="UP000823775">
    <property type="component" value="Unassembled WGS sequence"/>
</dbReference>
<protein>
    <submittedName>
        <fullName evidence="1">Uncharacterized protein</fullName>
    </submittedName>
</protein>
<keyword evidence="2" id="KW-1185">Reference proteome</keyword>
<accession>A0ABS8T476</accession>
<gene>
    <name evidence="1" type="ORF">HAX54_001673</name>
</gene>
<proteinExistence type="predicted"/>
<name>A0ABS8T476_DATST</name>
<comment type="caution">
    <text evidence="1">The sequence shown here is derived from an EMBL/GenBank/DDBJ whole genome shotgun (WGS) entry which is preliminary data.</text>
</comment>
<evidence type="ECO:0000313" key="1">
    <source>
        <dbReference type="EMBL" id="MCD7465646.1"/>
    </source>
</evidence>
<organism evidence="1 2">
    <name type="scientific">Datura stramonium</name>
    <name type="common">Jimsonweed</name>
    <name type="synonym">Common thornapple</name>
    <dbReference type="NCBI Taxonomy" id="4076"/>
    <lineage>
        <taxon>Eukaryota</taxon>
        <taxon>Viridiplantae</taxon>
        <taxon>Streptophyta</taxon>
        <taxon>Embryophyta</taxon>
        <taxon>Tracheophyta</taxon>
        <taxon>Spermatophyta</taxon>
        <taxon>Magnoliopsida</taxon>
        <taxon>eudicotyledons</taxon>
        <taxon>Gunneridae</taxon>
        <taxon>Pentapetalae</taxon>
        <taxon>asterids</taxon>
        <taxon>lamiids</taxon>
        <taxon>Solanales</taxon>
        <taxon>Solanaceae</taxon>
        <taxon>Solanoideae</taxon>
        <taxon>Datureae</taxon>
        <taxon>Datura</taxon>
    </lineage>
</organism>
<reference evidence="1 2" key="1">
    <citation type="journal article" date="2021" name="BMC Genomics">
        <title>Datura genome reveals duplications of psychoactive alkaloid biosynthetic genes and high mutation rate following tissue culture.</title>
        <authorList>
            <person name="Rajewski A."/>
            <person name="Carter-House D."/>
            <person name="Stajich J."/>
            <person name="Litt A."/>
        </authorList>
    </citation>
    <scope>NUCLEOTIDE SEQUENCE [LARGE SCALE GENOMIC DNA]</scope>
    <source>
        <strain evidence="1">AR-01</strain>
    </source>
</reference>
<evidence type="ECO:0000313" key="2">
    <source>
        <dbReference type="Proteomes" id="UP000823775"/>
    </source>
</evidence>
<dbReference type="EMBL" id="JACEIK010001067">
    <property type="protein sequence ID" value="MCD7465646.1"/>
    <property type="molecule type" value="Genomic_DNA"/>
</dbReference>
<sequence length="105" mass="11839">MVWVPILVIKKQVKALGNMNMGIKVETMSIHLIGEIEHLEERMNRLTSQIELKIGVDVNGPLAEKSTMNLECVVCCGENIFRSGKTLNNRVENVDEESGDKIMRQ</sequence>